<dbReference type="FunFam" id="3.30.40.10:FF:000027">
    <property type="entry name" value="Pre-mRNA-processing factor 19, putative"/>
    <property type="match status" value="1"/>
</dbReference>
<dbReference type="InterPro" id="IPR055340">
    <property type="entry name" value="RING-Ubox_PRP19"/>
</dbReference>
<dbReference type="SUPFAM" id="SSF57850">
    <property type="entry name" value="RING/U-box"/>
    <property type="match status" value="1"/>
</dbReference>
<dbReference type="Pfam" id="PF08606">
    <property type="entry name" value="Prp19"/>
    <property type="match status" value="1"/>
</dbReference>
<keyword evidence="10 14" id="KW-0833">Ubl conjugation pathway</keyword>
<feature type="domain" description="U-box" evidence="15">
    <location>
        <begin position="1"/>
        <end position="76"/>
    </location>
</feature>
<comment type="function">
    <text evidence="14">Ubiquitin-protein ligase which is mainly involved pre-mRNA splicing and DNA repair. Required for pre-mRNA splicing as component of the spliceosome.</text>
</comment>
<dbReference type="PANTHER" id="PTHR43995:SF1">
    <property type="entry name" value="PRE-MRNA-PROCESSING FACTOR 19"/>
    <property type="match status" value="1"/>
</dbReference>
<evidence type="ECO:0000256" key="10">
    <source>
        <dbReference type="ARBA" id="ARBA00022786"/>
    </source>
</evidence>
<dbReference type="InterPro" id="IPR015943">
    <property type="entry name" value="WD40/YVTN_repeat-like_dom_sf"/>
</dbReference>
<evidence type="ECO:0000256" key="4">
    <source>
        <dbReference type="ARBA" id="ARBA00022574"/>
    </source>
</evidence>
<evidence type="ECO:0000313" key="16">
    <source>
        <dbReference type="EMBL" id="CDF89487.1"/>
    </source>
</evidence>
<dbReference type="SMART" id="SM00504">
    <property type="entry name" value="Ubox"/>
    <property type="match status" value="1"/>
</dbReference>
<organism evidence="16 17">
    <name type="scientific">Zygosaccharomyces bailii (strain CLIB 213 / ATCC 58445 / CBS 680 / BCRC 21525 / NBRC 1098 / NCYC 1416 / NRRL Y-2227)</name>
    <dbReference type="NCBI Taxonomy" id="1333698"/>
    <lineage>
        <taxon>Eukaryota</taxon>
        <taxon>Fungi</taxon>
        <taxon>Dikarya</taxon>
        <taxon>Ascomycota</taxon>
        <taxon>Saccharomycotina</taxon>
        <taxon>Saccharomycetes</taxon>
        <taxon>Saccharomycetales</taxon>
        <taxon>Saccharomycetaceae</taxon>
        <taxon>Zygosaccharomyces</taxon>
    </lineage>
</organism>
<evidence type="ECO:0000256" key="1">
    <source>
        <dbReference type="ARBA" id="ARBA00004123"/>
    </source>
</evidence>
<dbReference type="InterPro" id="IPR013083">
    <property type="entry name" value="Znf_RING/FYVE/PHD"/>
</dbReference>
<evidence type="ECO:0000259" key="15">
    <source>
        <dbReference type="PROSITE" id="PS51698"/>
    </source>
</evidence>
<evidence type="ECO:0000256" key="13">
    <source>
        <dbReference type="ARBA" id="ARBA00023242"/>
    </source>
</evidence>
<keyword evidence="17" id="KW-1185">Reference proteome</keyword>
<dbReference type="Gene3D" id="3.30.40.10">
    <property type="entry name" value="Zinc/RING finger domain, C3HC4 (zinc finger)"/>
    <property type="match status" value="1"/>
</dbReference>
<dbReference type="InterPro" id="IPR003613">
    <property type="entry name" value="Ubox_domain"/>
</dbReference>
<evidence type="ECO:0000256" key="5">
    <source>
        <dbReference type="ARBA" id="ARBA00022664"/>
    </source>
</evidence>
<dbReference type="GO" id="GO:0006281">
    <property type="term" value="P:DNA repair"/>
    <property type="evidence" value="ECO:0007669"/>
    <property type="project" value="UniProtKB-KW"/>
</dbReference>
<dbReference type="Gene3D" id="2.130.10.10">
    <property type="entry name" value="YVTN repeat-like/Quinoprotein amine dehydrogenase"/>
    <property type="match status" value="1"/>
</dbReference>
<evidence type="ECO:0000256" key="14">
    <source>
        <dbReference type="RuleBase" id="RU367101"/>
    </source>
</evidence>
<keyword evidence="6 14" id="KW-0808">Transferase</keyword>
<keyword evidence="4" id="KW-0853">WD repeat</keyword>
<dbReference type="OrthoDB" id="687049at2759"/>
<dbReference type="PROSITE" id="PS51698">
    <property type="entry name" value="U_BOX"/>
    <property type="match status" value="1"/>
</dbReference>
<dbReference type="SUPFAM" id="SSF50978">
    <property type="entry name" value="WD40 repeat-like"/>
    <property type="match status" value="1"/>
</dbReference>
<proteinExistence type="inferred from homology"/>
<dbReference type="Pfam" id="PF04564">
    <property type="entry name" value="U-box"/>
    <property type="match status" value="1"/>
</dbReference>
<dbReference type="GO" id="GO:0061630">
    <property type="term" value="F:ubiquitin protein ligase activity"/>
    <property type="evidence" value="ECO:0007669"/>
    <property type="project" value="UniProtKB-UniRule"/>
</dbReference>
<evidence type="ECO:0000256" key="8">
    <source>
        <dbReference type="ARBA" id="ARBA00022737"/>
    </source>
</evidence>
<gene>
    <name evidence="16" type="ORF">BN860_05446g</name>
</gene>
<comment type="subcellular location">
    <subcellularLocation>
        <location evidence="1 14">Nucleus</location>
    </subcellularLocation>
</comment>
<dbReference type="CDD" id="cd16656">
    <property type="entry name" value="RING-Ubox_PRP19"/>
    <property type="match status" value="1"/>
</dbReference>
<evidence type="ECO:0000256" key="9">
    <source>
        <dbReference type="ARBA" id="ARBA00022763"/>
    </source>
</evidence>
<keyword evidence="8" id="KW-0677">Repeat</keyword>
<dbReference type="GO" id="GO:0000974">
    <property type="term" value="C:Prp19 complex"/>
    <property type="evidence" value="ECO:0007669"/>
    <property type="project" value="UniProtKB-UniRule"/>
</dbReference>
<accession>A0A8J2T709</accession>
<comment type="catalytic activity">
    <reaction evidence="14">
        <text>S-ubiquitinyl-[E2 ubiquitin-conjugating enzyme]-L-cysteine + [acceptor protein]-L-lysine = [E2 ubiquitin-conjugating enzyme]-L-cysteine + N(6)-ubiquitinyl-[acceptor protein]-L-lysine.</text>
        <dbReference type="EC" id="2.3.2.27"/>
    </reaction>
</comment>
<evidence type="ECO:0000256" key="7">
    <source>
        <dbReference type="ARBA" id="ARBA00022728"/>
    </source>
</evidence>
<comment type="pathway">
    <text evidence="2 14">Protein modification; protein ubiquitination.</text>
</comment>
<comment type="subunit">
    <text evidence="14">Homotetramer.</text>
</comment>
<dbReference type="GO" id="GO:0071006">
    <property type="term" value="C:U2-type catalytic step 1 spliceosome"/>
    <property type="evidence" value="ECO:0007669"/>
    <property type="project" value="TreeGrafter"/>
</dbReference>
<keyword evidence="13 14" id="KW-0539">Nucleus</keyword>
<dbReference type="GO" id="GO:0000398">
    <property type="term" value="P:mRNA splicing, via spliceosome"/>
    <property type="evidence" value="ECO:0007669"/>
    <property type="project" value="InterPro"/>
</dbReference>
<comment type="similarity">
    <text evidence="3 14">Belongs to the WD repeat PRP19 family.</text>
</comment>
<keyword evidence="7 14" id="KW-0747">Spliceosome</keyword>
<evidence type="ECO:0000256" key="11">
    <source>
        <dbReference type="ARBA" id="ARBA00023187"/>
    </source>
</evidence>
<dbReference type="EMBL" id="HG316457">
    <property type="protein sequence ID" value="CDF89487.1"/>
    <property type="molecule type" value="Genomic_DNA"/>
</dbReference>
<dbReference type="Proteomes" id="UP000019375">
    <property type="component" value="Unassembled WGS sequence"/>
</dbReference>
<dbReference type="GO" id="GO:0005737">
    <property type="term" value="C:cytoplasm"/>
    <property type="evidence" value="ECO:0007669"/>
    <property type="project" value="TreeGrafter"/>
</dbReference>
<protein>
    <recommendedName>
        <fullName evidence="14">Pre-mRNA-processing factor 19</fullName>
        <ecNumber evidence="14">2.3.2.27</ecNumber>
    </recommendedName>
</protein>
<dbReference type="InterPro" id="IPR038959">
    <property type="entry name" value="Prp19"/>
</dbReference>
<sequence>MFCAISGKPPKSPVLSPSSKCIFEKELIEQYIKETGRDPINNAPLSADQLIVISQTPQQFALANAVNSSTLNSNYSIPNLLSTLQNEWDAIMLENFRLRKQLDSFTKQLSTALYERDAAKIVAANALKEREEVVQELNQLTLQIGAEEEGSLSGLPEYIIQRLQEESKEYVDVTRKVKETFQIPEVHKLKMKDIFDAPHSPITQKVTQLQGEIMKELVFTIENCQKVCICLGGSITQVELDIDSQLDFVTTTPNQEYILFSTSNGQMGTYHVQQRQTSFVDCSTEGIIFMRAHEHILKDYFLWTDKRGKIGCSLLDCSKTFLVAEGDQEEYLTVDLHKDGLLLALGGADSVKVYNLGKLQEPPTVWQAGKDIKGDVPITGINFSSNGYWMLVSTTNSVMAFDLRKSVGTLAVEPLMIDTQLQAWDIDLSGKKLAVCDANTLQFYGFVKSSKSWVLKEKEALASLKGELGEDAVKSVNISYDNSSVSLLIQTQDKFLVYS</sequence>
<evidence type="ECO:0000256" key="3">
    <source>
        <dbReference type="ARBA" id="ARBA00006388"/>
    </source>
</evidence>
<dbReference type="InterPro" id="IPR013915">
    <property type="entry name" value="Prp19_cc"/>
</dbReference>
<evidence type="ECO:0000256" key="2">
    <source>
        <dbReference type="ARBA" id="ARBA00004906"/>
    </source>
</evidence>
<keyword evidence="12 14" id="KW-0234">DNA repair</keyword>
<dbReference type="EC" id="2.3.2.27" evidence="14"/>
<keyword evidence="9 14" id="KW-0227">DNA damage</keyword>
<dbReference type="PANTHER" id="PTHR43995">
    <property type="entry name" value="PRE-MRNA-PROCESSING FACTOR 19"/>
    <property type="match status" value="1"/>
</dbReference>
<dbReference type="InterPro" id="IPR036322">
    <property type="entry name" value="WD40_repeat_dom_sf"/>
</dbReference>
<dbReference type="GO" id="GO:0070534">
    <property type="term" value="P:protein K63-linked ubiquitination"/>
    <property type="evidence" value="ECO:0007669"/>
    <property type="project" value="UniProtKB-UniRule"/>
</dbReference>
<evidence type="ECO:0000313" key="17">
    <source>
        <dbReference type="Proteomes" id="UP000019375"/>
    </source>
</evidence>
<evidence type="ECO:0000256" key="12">
    <source>
        <dbReference type="ARBA" id="ARBA00023204"/>
    </source>
</evidence>
<reference evidence="17" key="1">
    <citation type="journal article" date="2013" name="Genome Announc.">
        <title>Genome sequence of the food spoilage yeast Zygosaccharomyces bailii CLIB 213(T).</title>
        <authorList>
            <person name="Galeote V."/>
            <person name="Bigey F."/>
            <person name="Devillers H."/>
            <person name="Neuveglise C."/>
            <person name="Dequin S."/>
        </authorList>
    </citation>
    <scope>NUCLEOTIDE SEQUENCE [LARGE SCALE GENOMIC DNA]</scope>
    <source>
        <strain evidence="17">CLIB 213 / ATCC 58445 / CBS 680 / CCRC 21525 / NBRC 1098 / NCYC 1416 / NRRL Y-2227</strain>
    </source>
</reference>
<keyword evidence="11 14" id="KW-0508">mRNA splicing</keyword>
<keyword evidence="5 14" id="KW-0507">mRNA processing</keyword>
<evidence type="ECO:0000256" key="6">
    <source>
        <dbReference type="ARBA" id="ARBA00022679"/>
    </source>
</evidence>
<name>A0A8J2T709_ZYGB2</name>
<dbReference type="AlphaFoldDB" id="A0A8J2T709"/>
<dbReference type="UniPathway" id="UPA00143"/>